<evidence type="ECO:0000313" key="3">
    <source>
        <dbReference type="Proteomes" id="UP001279410"/>
    </source>
</evidence>
<dbReference type="SUPFAM" id="SSF48726">
    <property type="entry name" value="Immunoglobulin"/>
    <property type="match status" value="1"/>
</dbReference>
<accession>A0AAD3R8N2</accession>
<name>A0AAD3R8N2_LATJO</name>
<organism evidence="2 3">
    <name type="scientific">Lates japonicus</name>
    <name type="common">Japanese lates</name>
    <dbReference type="NCBI Taxonomy" id="270547"/>
    <lineage>
        <taxon>Eukaryota</taxon>
        <taxon>Metazoa</taxon>
        <taxon>Chordata</taxon>
        <taxon>Craniata</taxon>
        <taxon>Vertebrata</taxon>
        <taxon>Euteleostomi</taxon>
        <taxon>Actinopterygii</taxon>
        <taxon>Neopterygii</taxon>
        <taxon>Teleostei</taxon>
        <taxon>Neoteleostei</taxon>
        <taxon>Acanthomorphata</taxon>
        <taxon>Carangaria</taxon>
        <taxon>Carangaria incertae sedis</taxon>
        <taxon>Centropomidae</taxon>
        <taxon>Lates</taxon>
    </lineage>
</organism>
<reference evidence="2" key="1">
    <citation type="submission" date="2022-08" db="EMBL/GenBank/DDBJ databases">
        <title>Genome sequencing of akame (Lates japonicus).</title>
        <authorList>
            <person name="Hashiguchi Y."/>
            <person name="Takahashi H."/>
        </authorList>
    </citation>
    <scope>NUCLEOTIDE SEQUENCE</scope>
    <source>
        <strain evidence="2">Kochi</strain>
    </source>
</reference>
<dbReference type="Pfam" id="PF07686">
    <property type="entry name" value="V-set"/>
    <property type="match status" value="1"/>
</dbReference>
<dbReference type="InterPro" id="IPR036179">
    <property type="entry name" value="Ig-like_dom_sf"/>
</dbReference>
<evidence type="ECO:0000313" key="2">
    <source>
        <dbReference type="EMBL" id="GLD59221.1"/>
    </source>
</evidence>
<dbReference type="AlphaFoldDB" id="A0AAD3R8N2"/>
<dbReference type="InterPro" id="IPR013783">
    <property type="entry name" value="Ig-like_fold"/>
</dbReference>
<dbReference type="Proteomes" id="UP001279410">
    <property type="component" value="Unassembled WGS sequence"/>
</dbReference>
<dbReference type="Gene3D" id="2.60.40.10">
    <property type="entry name" value="Immunoglobulins"/>
    <property type="match status" value="1"/>
</dbReference>
<evidence type="ECO:0000259" key="1">
    <source>
        <dbReference type="Pfam" id="PF07686"/>
    </source>
</evidence>
<dbReference type="EMBL" id="BRZM01004729">
    <property type="protein sequence ID" value="GLD59221.1"/>
    <property type="molecule type" value="Genomic_DNA"/>
</dbReference>
<feature type="domain" description="Immunoglobulin V-set" evidence="1">
    <location>
        <begin position="3"/>
        <end position="31"/>
    </location>
</feature>
<dbReference type="InterPro" id="IPR013106">
    <property type="entry name" value="Ig_V-set"/>
</dbReference>
<comment type="caution">
    <text evidence="2">The sequence shown here is derived from an EMBL/GenBank/DDBJ whole genome shotgun (WGS) entry which is preliminary data.</text>
</comment>
<feature type="non-terminal residue" evidence="2">
    <location>
        <position position="51"/>
    </location>
</feature>
<keyword evidence="3" id="KW-1185">Reference proteome</keyword>
<gene>
    <name evidence="2" type="ORF">AKAME5_002891500</name>
</gene>
<proteinExistence type="predicted"/>
<protein>
    <recommendedName>
        <fullName evidence="1">Immunoglobulin V-set domain-containing protein</fullName>
    </recommendedName>
</protein>
<sequence>MKDGNVSLILKDVKTEDTGIYECQVKRETNRRKRSYLKTEPISIIYLEVKP</sequence>